<dbReference type="Proteomes" id="UP000198281">
    <property type="component" value="Unassembled WGS sequence"/>
</dbReference>
<keyword evidence="1" id="KW-1133">Transmembrane helix</keyword>
<protein>
    <submittedName>
        <fullName evidence="2">Uncharacterized protein</fullName>
    </submittedName>
</protein>
<dbReference type="AlphaFoldDB" id="A0A239E3R5"/>
<keyword evidence="1" id="KW-0812">Transmembrane</keyword>
<evidence type="ECO:0000313" key="3">
    <source>
        <dbReference type="Proteomes" id="UP000198281"/>
    </source>
</evidence>
<dbReference type="EMBL" id="FZOS01000005">
    <property type="protein sequence ID" value="SNS39119.1"/>
    <property type="molecule type" value="Genomic_DNA"/>
</dbReference>
<evidence type="ECO:0000256" key="1">
    <source>
        <dbReference type="SAM" id="Phobius"/>
    </source>
</evidence>
<keyword evidence="3" id="KW-1185">Reference proteome</keyword>
<sequence>MGFLDLNAAEGIPLHSFARTGEIAAPAPREWLRPRRAAPAPRWKSLIGPIALGLPTSTASAAVTGSYFGDPLLGLLAAALSYAVSAPAIAWFAQGTGKASRADHTKI</sequence>
<gene>
    <name evidence="2" type="ORF">SAMN06295912_105186</name>
</gene>
<organism evidence="2 3">
    <name type="scientific">Edaphosphingomonas laterariae</name>
    <dbReference type="NCBI Taxonomy" id="861865"/>
    <lineage>
        <taxon>Bacteria</taxon>
        <taxon>Pseudomonadati</taxon>
        <taxon>Pseudomonadota</taxon>
        <taxon>Alphaproteobacteria</taxon>
        <taxon>Sphingomonadales</taxon>
        <taxon>Rhizorhabdaceae</taxon>
        <taxon>Edaphosphingomonas</taxon>
    </lineage>
</organism>
<evidence type="ECO:0000313" key="2">
    <source>
        <dbReference type="EMBL" id="SNS39119.1"/>
    </source>
</evidence>
<accession>A0A239E3R5</accession>
<proteinExistence type="predicted"/>
<name>A0A239E3R5_9SPHN</name>
<dbReference type="RefSeq" id="WP_089218893.1">
    <property type="nucleotide sequence ID" value="NZ_FZOS01000005.1"/>
</dbReference>
<feature type="transmembrane region" description="Helical" evidence="1">
    <location>
        <begin position="74"/>
        <end position="93"/>
    </location>
</feature>
<keyword evidence="1" id="KW-0472">Membrane</keyword>
<reference evidence="3" key="1">
    <citation type="submission" date="2017-06" db="EMBL/GenBank/DDBJ databases">
        <authorList>
            <person name="Varghese N."/>
            <person name="Submissions S."/>
        </authorList>
    </citation>
    <scope>NUCLEOTIDE SEQUENCE [LARGE SCALE GENOMIC DNA]</scope>
    <source>
        <strain evidence="3">LNB2</strain>
    </source>
</reference>